<reference evidence="2 3" key="1">
    <citation type="submission" date="2020-08" db="EMBL/GenBank/DDBJ databases">
        <title>Sequencing the genomes of 1000 actinobacteria strains.</title>
        <authorList>
            <person name="Klenk H.-P."/>
        </authorList>
    </citation>
    <scope>NUCLEOTIDE SEQUENCE [LARGE SCALE GENOMIC DNA]</scope>
    <source>
        <strain evidence="2 3">DSM 17294</strain>
    </source>
</reference>
<feature type="region of interest" description="Disordered" evidence="1">
    <location>
        <begin position="1"/>
        <end position="31"/>
    </location>
</feature>
<sequence length="104" mass="10718">MGWPWGADPAPDEGSVVQPGPPPQQVDLPGSYLAQPVPLQAGQGSCSGTVITLPFLMRVFWMTFHDVPLQAGQGCRDGRVGFGIAGPFGSGRDRAPGSGGVEEG</sequence>
<evidence type="ECO:0000313" key="3">
    <source>
        <dbReference type="Proteomes" id="UP000558997"/>
    </source>
</evidence>
<organism evidence="2 3">
    <name type="scientific">Kribbella solani</name>
    <dbReference type="NCBI Taxonomy" id="236067"/>
    <lineage>
        <taxon>Bacteria</taxon>
        <taxon>Bacillati</taxon>
        <taxon>Actinomycetota</taxon>
        <taxon>Actinomycetes</taxon>
        <taxon>Propionibacteriales</taxon>
        <taxon>Kribbellaceae</taxon>
        <taxon>Kribbella</taxon>
    </lineage>
</organism>
<comment type="caution">
    <text evidence="2">The sequence shown here is derived from an EMBL/GenBank/DDBJ whole genome shotgun (WGS) entry which is preliminary data.</text>
</comment>
<feature type="region of interest" description="Disordered" evidence="1">
    <location>
        <begin position="84"/>
        <end position="104"/>
    </location>
</feature>
<name>A0A841DWV6_9ACTN</name>
<dbReference type="EMBL" id="JACHNF010000001">
    <property type="protein sequence ID" value="MBB5982451.1"/>
    <property type="molecule type" value="Genomic_DNA"/>
</dbReference>
<dbReference type="AlphaFoldDB" id="A0A841DWV6"/>
<proteinExistence type="predicted"/>
<evidence type="ECO:0000256" key="1">
    <source>
        <dbReference type="SAM" id="MobiDB-lite"/>
    </source>
</evidence>
<keyword evidence="3" id="KW-1185">Reference proteome</keyword>
<dbReference type="Proteomes" id="UP000558997">
    <property type="component" value="Unassembled WGS sequence"/>
</dbReference>
<gene>
    <name evidence="2" type="ORF">HDA44_005792</name>
</gene>
<evidence type="ECO:0000313" key="2">
    <source>
        <dbReference type="EMBL" id="MBB5982451.1"/>
    </source>
</evidence>
<accession>A0A841DWV6</accession>
<protein>
    <submittedName>
        <fullName evidence="2">Uncharacterized protein</fullName>
    </submittedName>
</protein>